<name>A0AAN7AUR9_9PEZI</name>
<feature type="region of interest" description="Disordered" evidence="1">
    <location>
        <begin position="285"/>
        <end position="337"/>
    </location>
</feature>
<feature type="compositionally biased region" description="Acidic residues" evidence="1">
    <location>
        <begin position="296"/>
        <end position="308"/>
    </location>
</feature>
<sequence length="337" mass="36598">MMMTKLASKTTQTARLGRGQFEPQVSSPLRPRVLEPDATIDEGAPAPRDRNNLTGSTSFTDEAENDIAIRVDGNAGDDAGGEEKLGGNKVDGNKVDNDEENNDEEDGTRAALGDITYLLTIPTNSKTFCLPQIVRPSSHKFAPKTVLKVAEQGSEPGPSAKTETATATTTTQRNAPLSRDLVVEIELPEQDENIPPAIMPTRRRSGARHSSLQVPSPAAIAESSLSHREIAEKIVKQQREDREACEKWNAESRKLVSMRGTCRGRRQFKKSDRIKKGLGFEIFVDETSESGAPSSDEAEEESVTEVVEDTSSSISDFELPSPVFEGSSLLDASTPEE</sequence>
<proteinExistence type="predicted"/>
<feature type="region of interest" description="Disordered" evidence="1">
    <location>
        <begin position="1"/>
        <end position="107"/>
    </location>
</feature>
<feature type="region of interest" description="Disordered" evidence="1">
    <location>
        <begin position="150"/>
        <end position="174"/>
    </location>
</feature>
<feature type="compositionally biased region" description="Low complexity" evidence="1">
    <location>
        <begin position="160"/>
        <end position="171"/>
    </location>
</feature>
<organism evidence="2 3">
    <name type="scientific">Triangularia verruculosa</name>
    <dbReference type="NCBI Taxonomy" id="2587418"/>
    <lineage>
        <taxon>Eukaryota</taxon>
        <taxon>Fungi</taxon>
        <taxon>Dikarya</taxon>
        <taxon>Ascomycota</taxon>
        <taxon>Pezizomycotina</taxon>
        <taxon>Sordariomycetes</taxon>
        <taxon>Sordariomycetidae</taxon>
        <taxon>Sordariales</taxon>
        <taxon>Podosporaceae</taxon>
        <taxon>Triangularia</taxon>
    </lineage>
</organism>
<comment type="caution">
    <text evidence="2">The sequence shown here is derived from an EMBL/GenBank/DDBJ whole genome shotgun (WGS) entry which is preliminary data.</text>
</comment>
<gene>
    <name evidence="2" type="ORF">QBC40DRAFT_328879</name>
</gene>
<evidence type="ECO:0000313" key="2">
    <source>
        <dbReference type="EMBL" id="KAK4199372.1"/>
    </source>
</evidence>
<dbReference type="AlphaFoldDB" id="A0AAN7AUR9"/>
<reference evidence="2" key="2">
    <citation type="submission" date="2023-05" db="EMBL/GenBank/DDBJ databases">
        <authorList>
            <consortium name="Lawrence Berkeley National Laboratory"/>
            <person name="Steindorff A."/>
            <person name="Hensen N."/>
            <person name="Bonometti L."/>
            <person name="Westerberg I."/>
            <person name="Brannstrom I.O."/>
            <person name="Guillou S."/>
            <person name="Cros-Aarteil S."/>
            <person name="Calhoun S."/>
            <person name="Haridas S."/>
            <person name="Kuo A."/>
            <person name="Mondo S."/>
            <person name="Pangilinan J."/>
            <person name="Riley R."/>
            <person name="Labutti K."/>
            <person name="Andreopoulos B."/>
            <person name="Lipzen A."/>
            <person name="Chen C."/>
            <person name="Yanf M."/>
            <person name="Daum C."/>
            <person name="Ng V."/>
            <person name="Clum A."/>
            <person name="Ohm R."/>
            <person name="Martin F."/>
            <person name="Silar P."/>
            <person name="Natvig D."/>
            <person name="Lalanne C."/>
            <person name="Gautier V."/>
            <person name="Ament-Velasquez S.L."/>
            <person name="Kruys A."/>
            <person name="Hutchinson M.I."/>
            <person name="Powell A.J."/>
            <person name="Barry K."/>
            <person name="Miller A.N."/>
            <person name="Grigoriev I.V."/>
            <person name="Debuchy R."/>
            <person name="Gladieux P."/>
            <person name="Thoren M.H."/>
            <person name="Johannesson H."/>
        </authorList>
    </citation>
    <scope>NUCLEOTIDE SEQUENCE</scope>
    <source>
        <strain evidence="2">CBS 315.58</strain>
    </source>
</reference>
<dbReference type="EMBL" id="MU863933">
    <property type="protein sequence ID" value="KAK4199372.1"/>
    <property type="molecule type" value="Genomic_DNA"/>
</dbReference>
<evidence type="ECO:0000256" key="1">
    <source>
        <dbReference type="SAM" id="MobiDB-lite"/>
    </source>
</evidence>
<accession>A0AAN7AUR9</accession>
<evidence type="ECO:0000313" key="3">
    <source>
        <dbReference type="Proteomes" id="UP001303160"/>
    </source>
</evidence>
<protein>
    <submittedName>
        <fullName evidence="2">Uncharacterized protein</fullName>
    </submittedName>
</protein>
<feature type="compositionally biased region" description="Basic and acidic residues" evidence="1">
    <location>
        <begin position="81"/>
        <end position="96"/>
    </location>
</feature>
<feature type="compositionally biased region" description="Acidic residues" evidence="1">
    <location>
        <begin position="97"/>
        <end position="106"/>
    </location>
</feature>
<reference evidence="2" key="1">
    <citation type="journal article" date="2023" name="Mol. Phylogenet. Evol.">
        <title>Genome-scale phylogeny and comparative genomics of the fungal order Sordariales.</title>
        <authorList>
            <person name="Hensen N."/>
            <person name="Bonometti L."/>
            <person name="Westerberg I."/>
            <person name="Brannstrom I.O."/>
            <person name="Guillou S."/>
            <person name="Cros-Aarteil S."/>
            <person name="Calhoun S."/>
            <person name="Haridas S."/>
            <person name="Kuo A."/>
            <person name="Mondo S."/>
            <person name="Pangilinan J."/>
            <person name="Riley R."/>
            <person name="LaButti K."/>
            <person name="Andreopoulos B."/>
            <person name="Lipzen A."/>
            <person name="Chen C."/>
            <person name="Yan M."/>
            <person name="Daum C."/>
            <person name="Ng V."/>
            <person name="Clum A."/>
            <person name="Steindorff A."/>
            <person name="Ohm R.A."/>
            <person name="Martin F."/>
            <person name="Silar P."/>
            <person name="Natvig D.O."/>
            <person name="Lalanne C."/>
            <person name="Gautier V."/>
            <person name="Ament-Velasquez S.L."/>
            <person name="Kruys A."/>
            <person name="Hutchinson M.I."/>
            <person name="Powell A.J."/>
            <person name="Barry K."/>
            <person name="Miller A.N."/>
            <person name="Grigoriev I.V."/>
            <person name="Debuchy R."/>
            <person name="Gladieux P."/>
            <person name="Hiltunen Thoren M."/>
            <person name="Johannesson H."/>
        </authorList>
    </citation>
    <scope>NUCLEOTIDE SEQUENCE</scope>
    <source>
        <strain evidence="2">CBS 315.58</strain>
    </source>
</reference>
<dbReference type="Proteomes" id="UP001303160">
    <property type="component" value="Unassembled WGS sequence"/>
</dbReference>
<keyword evidence="3" id="KW-1185">Reference proteome</keyword>